<name>A0ABV7H7U5_9BURK</name>
<dbReference type="CDD" id="cd04301">
    <property type="entry name" value="NAT_SF"/>
    <property type="match status" value="1"/>
</dbReference>
<dbReference type="InterPro" id="IPR050832">
    <property type="entry name" value="Bact_Acetyltransf"/>
</dbReference>
<protein>
    <submittedName>
        <fullName evidence="4">GNAT family N-acetyltransferase</fullName>
        <ecNumber evidence="4">2.3.1.-</ecNumber>
    </submittedName>
</protein>
<evidence type="ECO:0000313" key="4">
    <source>
        <dbReference type="EMBL" id="MFC3148651.1"/>
    </source>
</evidence>
<feature type="domain" description="N-acetyltransferase" evidence="3">
    <location>
        <begin position="20"/>
        <end position="186"/>
    </location>
</feature>
<dbReference type="Proteomes" id="UP001595556">
    <property type="component" value="Unassembled WGS sequence"/>
</dbReference>
<dbReference type="PANTHER" id="PTHR43877:SF1">
    <property type="entry name" value="ACETYLTRANSFERASE"/>
    <property type="match status" value="1"/>
</dbReference>
<dbReference type="RefSeq" id="WP_377304784.1">
    <property type="nucleotide sequence ID" value="NZ_CP180191.1"/>
</dbReference>
<sequence length="188" mass="20612">MNGRGHPAESAGGYAAPMEFSIRTGTADDALCIAALATQTFLDTYANDGVRADLAREVFALCSTSAFEAQLREPQTVFLLATRGALLLGFAQLHLGLRTAGYTAHAGCEIVRLYVQPNQKRRGIGRALMDAAHQRSRAQGAATTWLTAWAENHRARAFYKAIGYQDVGELPYVWEDQSYENRVFVRAL</sequence>
<evidence type="ECO:0000313" key="5">
    <source>
        <dbReference type="Proteomes" id="UP001595556"/>
    </source>
</evidence>
<comment type="caution">
    <text evidence="4">The sequence shown here is derived from an EMBL/GenBank/DDBJ whole genome shotgun (WGS) entry which is preliminary data.</text>
</comment>
<dbReference type="PROSITE" id="PS51186">
    <property type="entry name" value="GNAT"/>
    <property type="match status" value="1"/>
</dbReference>
<dbReference type="EC" id="2.3.1.-" evidence="4"/>
<evidence type="ECO:0000259" key="3">
    <source>
        <dbReference type="PROSITE" id="PS51186"/>
    </source>
</evidence>
<dbReference type="Pfam" id="PF00583">
    <property type="entry name" value="Acetyltransf_1"/>
    <property type="match status" value="1"/>
</dbReference>
<dbReference type="SUPFAM" id="SSF55729">
    <property type="entry name" value="Acyl-CoA N-acyltransferases (Nat)"/>
    <property type="match status" value="1"/>
</dbReference>
<gene>
    <name evidence="4" type="ORF">ACFOEN_13545</name>
</gene>
<keyword evidence="2 4" id="KW-0012">Acyltransferase</keyword>
<reference evidence="5" key="1">
    <citation type="journal article" date="2019" name="Int. J. Syst. Evol. Microbiol.">
        <title>The Global Catalogue of Microorganisms (GCM) 10K type strain sequencing project: providing services to taxonomists for standard genome sequencing and annotation.</title>
        <authorList>
            <consortium name="The Broad Institute Genomics Platform"/>
            <consortium name="The Broad Institute Genome Sequencing Center for Infectious Disease"/>
            <person name="Wu L."/>
            <person name="Ma J."/>
        </authorList>
    </citation>
    <scope>NUCLEOTIDE SEQUENCE [LARGE SCALE GENOMIC DNA]</scope>
    <source>
        <strain evidence="5">KCTC 52168</strain>
    </source>
</reference>
<dbReference type="PANTHER" id="PTHR43877">
    <property type="entry name" value="AMINOALKYLPHOSPHONATE N-ACETYLTRANSFERASE-RELATED-RELATED"/>
    <property type="match status" value="1"/>
</dbReference>
<evidence type="ECO:0000256" key="1">
    <source>
        <dbReference type="ARBA" id="ARBA00022679"/>
    </source>
</evidence>
<keyword evidence="5" id="KW-1185">Reference proteome</keyword>
<keyword evidence="1 4" id="KW-0808">Transferase</keyword>
<organism evidence="4 5">
    <name type="scientific">Piscinibacterium candidicorallinum</name>
    <dbReference type="NCBI Taxonomy" id="1793872"/>
    <lineage>
        <taxon>Bacteria</taxon>
        <taxon>Pseudomonadati</taxon>
        <taxon>Pseudomonadota</taxon>
        <taxon>Betaproteobacteria</taxon>
        <taxon>Burkholderiales</taxon>
        <taxon>Piscinibacterium</taxon>
    </lineage>
</organism>
<dbReference type="InterPro" id="IPR000182">
    <property type="entry name" value="GNAT_dom"/>
</dbReference>
<evidence type="ECO:0000256" key="2">
    <source>
        <dbReference type="ARBA" id="ARBA00023315"/>
    </source>
</evidence>
<dbReference type="GO" id="GO:0016746">
    <property type="term" value="F:acyltransferase activity"/>
    <property type="evidence" value="ECO:0007669"/>
    <property type="project" value="UniProtKB-KW"/>
</dbReference>
<dbReference type="InterPro" id="IPR016181">
    <property type="entry name" value="Acyl_CoA_acyltransferase"/>
</dbReference>
<dbReference type="EMBL" id="JBHRTI010000007">
    <property type="protein sequence ID" value="MFC3148651.1"/>
    <property type="molecule type" value="Genomic_DNA"/>
</dbReference>
<dbReference type="Gene3D" id="3.40.630.30">
    <property type="match status" value="1"/>
</dbReference>
<proteinExistence type="predicted"/>
<accession>A0ABV7H7U5</accession>